<keyword evidence="2" id="KW-0597">Phosphoprotein</keyword>
<keyword evidence="4" id="KW-0378">Hydrolase</keyword>
<dbReference type="GO" id="GO:0016787">
    <property type="term" value="F:hydrolase activity"/>
    <property type="evidence" value="ECO:0007669"/>
    <property type="project" value="UniProtKB-KW"/>
</dbReference>
<dbReference type="AlphaFoldDB" id="A0A7I8V6K6"/>
<evidence type="ECO:0000256" key="5">
    <source>
        <dbReference type="ARBA" id="ARBA00022806"/>
    </source>
</evidence>
<dbReference type="InterPro" id="IPR001650">
    <property type="entry name" value="Helicase_C-like"/>
</dbReference>
<dbReference type="InterPro" id="IPR027417">
    <property type="entry name" value="P-loop_NTPase"/>
</dbReference>
<dbReference type="SUPFAM" id="SSF52540">
    <property type="entry name" value="P-loop containing nucleoside triphosphate hydrolases"/>
    <property type="match status" value="2"/>
</dbReference>
<feature type="compositionally biased region" description="Basic and acidic residues" evidence="7">
    <location>
        <begin position="36"/>
        <end position="45"/>
    </location>
</feature>
<dbReference type="OrthoDB" id="413460at2759"/>
<dbReference type="GO" id="GO:0005634">
    <property type="term" value="C:nucleus"/>
    <property type="evidence" value="ECO:0007669"/>
    <property type="project" value="TreeGrafter"/>
</dbReference>
<dbReference type="InterPro" id="IPR038718">
    <property type="entry name" value="SNF2-like_sf"/>
</dbReference>
<evidence type="ECO:0000256" key="6">
    <source>
        <dbReference type="ARBA" id="ARBA00022840"/>
    </source>
</evidence>
<dbReference type="Gene3D" id="3.40.50.300">
    <property type="entry name" value="P-loop containing nucleotide triphosphate hydrolases"/>
    <property type="match status" value="1"/>
</dbReference>
<dbReference type="PROSITE" id="PS51194">
    <property type="entry name" value="HELICASE_CTER"/>
    <property type="match status" value="1"/>
</dbReference>
<dbReference type="GO" id="GO:0005524">
    <property type="term" value="F:ATP binding"/>
    <property type="evidence" value="ECO:0007669"/>
    <property type="project" value="UniProtKB-KW"/>
</dbReference>
<dbReference type="InterPro" id="IPR014001">
    <property type="entry name" value="Helicase_ATP-bd"/>
</dbReference>
<dbReference type="GO" id="GO:0007131">
    <property type="term" value="P:reciprocal meiotic recombination"/>
    <property type="evidence" value="ECO:0007669"/>
    <property type="project" value="TreeGrafter"/>
</dbReference>
<dbReference type="SMART" id="SM00487">
    <property type="entry name" value="DEXDc"/>
    <property type="match status" value="1"/>
</dbReference>
<evidence type="ECO:0000256" key="7">
    <source>
        <dbReference type="SAM" id="MobiDB-lite"/>
    </source>
</evidence>
<evidence type="ECO:0000259" key="9">
    <source>
        <dbReference type="PROSITE" id="PS51194"/>
    </source>
</evidence>
<reference evidence="10 11" key="1">
    <citation type="submission" date="2020-08" db="EMBL/GenBank/DDBJ databases">
        <authorList>
            <person name="Hejnol A."/>
        </authorList>
    </citation>
    <scope>NUCLEOTIDE SEQUENCE [LARGE SCALE GENOMIC DNA]</scope>
</reference>
<dbReference type="Pfam" id="PF00271">
    <property type="entry name" value="Helicase_C"/>
    <property type="match status" value="1"/>
</dbReference>
<evidence type="ECO:0000313" key="11">
    <source>
        <dbReference type="Proteomes" id="UP000549394"/>
    </source>
</evidence>
<feature type="domain" description="Helicase C-terminal" evidence="9">
    <location>
        <begin position="494"/>
        <end position="647"/>
    </location>
</feature>
<keyword evidence="3" id="KW-0547">Nucleotide-binding</keyword>
<protein>
    <recommendedName>
        <fullName evidence="1">DNA repair and recombination protein RAD54-like</fullName>
    </recommendedName>
</protein>
<dbReference type="FunFam" id="3.40.50.300:FF:000332">
    <property type="entry name" value="DNA repair and recombination protein RAD54-like"/>
    <property type="match status" value="1"/>
</dbReference>
<dbReference type="SMART" id="SM00490">
    <property type="entry name" value="HELICc"/>
    <property type="match status" value="1"/>
</dbReference>
<keyword evidence="6" id="KW-0067">ATP-binding</keyword>
<evidence type="ECO:0000259" key="8">
    <source>
        <dbReference type="PROSITE" id="PS51192"/>
    </source>
</evidence>
<dbReference type="Pfam" id="PF00176">
    <property type="entry name" value="SNF2-rel_dom"/>
    <property type="match status" value="1"/>
</dbReference>
<dbReference type="GO" id="GO:0015616">
    <property type="term" value="F:DNA translocase activity"/>
    <property type="evidence" value="ECO:0007669"/>
    <property type="project" value="TreeGrafter"/>
</dbReference>
<dbReference type="FunFam" id="3.40.50.10810:FF:000010">
    <property type="entry name" value="DNA repair and recombination protein RAD54-like"/>
    <property type="match status" value="1"/>
</dbReference>
<dbReference type="PROSITE" id="PS51192">
    <property type="entry name" value="HELICASE_ATP_BIND_1"/>
    <property type="match status" value="1"/>
</dbReference>
<evidence type="ECO:0000256" key="3">
    <source>
        <dbReference type="ARBA" id="ARBA00022741"/>
    </source>
</evidence>
<keyword evidence="11" id="KW-1185">Reference proteome</keyword>
<evidence type="ECO:0000256" key="1">
    <source>
        <dbReference type="ARBA" id="ARBA00015341"/>
    </source>
</evidence>
<sequence length="738" mass="83766">MRRSLAPSKVTGDKRKQIDATDEDWDPRKRSKKKMKENLSSDDNRNFLSPYRLPLKSTVDNVENTDHENSIENILSRPFKLSLPNYQSSRTNKVLGLRRLGARGALYDPDEEGALVLYSPPEISAHDQMKTQPNDQLVHIVVDPNLTKVLRPHQREGVKFMYDCVTGIQIENYFGCIMADEMGLGKTLQCITLMWTLLKQGPEGRPSITKAMVVAPSSLVKNWYNEINKWLGSKVLALAIDSGSKAEIDDKLENFMTSARTSTPILIISYETFRLHAEVMHKSEIGLVICDEGHRLKNCENQTYSALEQLQAKGRVLLSGTPIQNDLLEYFSLLNFVNKGLLGSAIQFRKAFETPILRGRDADASENDRKKGDEKLRELSGLVSKCIIRRTQALLTRYLPVKIEQVVCCKLTPLQTALYKKFVSSKAAQCEIKKGKVSVSSLSAITTLKKLCNHPDLIYEKCLEGSEGFENTMELFGNHDTKLVQPVLSGKLLVLDYLLAMMKAETSDKIVLVSNYTQTLDLFERLCKQRKYLYVRLDGTMSIKKRAKIVDKFNNPANPEFIFMLSSKAGGCGLNLIGANRLVMFDPDWNPANDDQAMARIWRDGQKKECFIYRLIATGTIEEKILQRQAHKKALSSCVVDKEEDVTRHFSVEELKHLFRLDENTLSDTHDKFKCTRCINKIQVKPPPEGSDCNSDLSQWYHCADKKGVTDTLLKSAWKNSISFVFHHRSHDKQRVTV</sequence>
<comment type="caution">
    <text evidence="10">The sequence shown here is derived from an EMBL/GenBank/DDBJ whole genome shotgun (WGS) entry which is preliminary data.</text>
</comment>
<dbReference type="InterPro" id="IPR049730">
    <property type="entry name" value="SNF2/RAD54-like_C"/>
</dbReference>
<dbReference type="InterPro" id="IPR000330">
    <property type="entry name" value="SNF2_N"/>
</dbReference>
<dbReference type="GO" id="GO:0045003">
    <property type="term" value="P:double-strand break repair via synthesis-dependent strand annealing"/>
    <property type="evidence" value="ECO:0007669"/>
    <property type="project" value="TreeGrafter"/>
</dbReference>
<dbReference type="PANTHER" id="PTHR45629:SF7">
    <property type="entry name" value="DNA EXCISION REPAIR PROTEIN ERCC-6-RELATED"/>
    <property type="match status" value="1"/>
</dbReference>
<dbReference type="Gene3D" id="3.40.50.10810">
    <property type="entry name" value="Tandem AAA-ATPase domain"/>
    <property type="match status" value="1"/>
</dbReference>
<keyword evidence="5" id="KW-0347">Helicase</keyword>
<feature type="domain" description="Helicase ATP-binding" evidence="8">
    <location>
        <begin position="167"/>
        <end position="340"/>
    </location>
</feature>
<dbReference type="GO" id="GO:0004386">
    <property type="term" value="F:helicase activity"/>
    <property type="evidence" value="ECO:0007669"/>
    <property type="project" value="UniProtKB-KW"/>
</dbReference>
<dbReference type="Gene3D" id="1.20.120.850">
    <property type="entry name" value="SWI2/SNF2 ATPases, N-terminal domain"/>
    <property type="match status" value="1"/>
</dbReference>
<dbReference type="EMBL" id="CAJFCJ010000002">
    <property type="protein sequence ID" value="CAD5111884.1"/>
    <property type="molecule type" value="Genomic_DNA"/>
</dbReference>
<evidence type="ECO:0000256" key="2">
    <source>
        <dbReference type="ARBA" id="ARBA00022553"/>
    </source>
</evidence>
<dbReference type="InterPro" id="IPR050496">
    <property type="entry name" value="SNF2_RAD54_helicase_repair"/>
</dbReference>
<name>A0A7I8V6K6_9ANNE</name>
<feature type="region of interest" description="Disordered" evidence="7">
    <location>
        <begin position="1"/>
        <end position="47"/>
    </location>
</feature>
<evidence type="ECO:0000313" key="10">
    <source>
        <dbReference type="EMBL" id="CAD5111884.1"/>
    </source>
</evidence>
<accession>A0A7I8V6K6</accession>
<dbReference type="PANTHER" id="PTHR45629">
    <property type="entry name" value="SNF2/RAD54 FAMILY MEMBER"/>
    <property type="match status" value="1"/>
</dbReference>
<dbReference type="Proteomes" id="UP000549394">
    <property type="component" value="Unassembled WGS sequence"/>
</dbReference>
<dbReference type="CDD" id="cd18793">
    <property type="entry name" value="SF2_C_SNF"/>
    <property type="match status" value="1"/>
</dbReference>
<evidence type="ECO:0000256" key="4">
    <source>
        <dbReference type="ARBA" id="ARBA00022801"/>
    </source>
</evidence>
<gene>
    <name evidence="10" type="ORF">DGYR_LOCUS1112</name>
</gene>
<proteinExistence type="predicted"/>
<organism evidence="10 11">
    <name type="scientific">Dimorphilus gyrociliatus</name>
    <dbReference type="NCBI Taxonomy" id="2664684"/>
    <lineage>
        <taxon>Eukaryota</taxon>
        <taxon>Metazoa</taxon>
        <taxon>Spiralia</taxon>
        <taxon>Lophotrochozoa</taxon>
        <taxon>Annelida</taxon>
        <taxon>Polychaeta</taxon>
        <taxon>Polychaeta incertae sedis</taxon>
        <taxon>Dinophilidae</taxon>
        <taxon>Dimorphilus</taxon>
    </lineage>
</organism>